<proteinExistence type="inferred from homology"/>
<dbReference type="FunFam" id="2.40.50.1070:FF:000003">
    <property type="entry name" value="23S rRNA (Uracil-5-)-methyltransferase RumA"/>
    <property type="match status" value="1"/>
</dbReference>
<evidence type="ECO:0000256" key="4">
    <source>
        <dbReference type="PROSITE-ProRule" id="PRU01024"/>
    </source>
</evidence>
<dbReference type="InterPro" id="IPR029063">
    <property type="entry name" value="SAM-dependent_MTases_sf"/>
</dbReference>
<dbReference type="GO" id="GO:0003677">
    <property type="term" value="F:DNA binding"/>
    <property type="evidence" value="ECO:0007669"/>
    <property type="project" value="InterPro"/>
</dbReference>
<dbReference type="Pfam" id="PF05958">
    <property type="entry name" value="tRNA_U5-meth_tr"/>
    <property type="match status" value="1"/>
</dbReference>
<evidence type="ECO:0000256" key="2">
    <source>
        <dbReference type="ARBA" id="ARBA00022679"/>
    </source>
</evidence>
<gene>
    <name evidence="6" type="primary">rlmD</name>
    <name evidence="6" type="ORF">IAA97_06500</name>
</gene>
<dbReference type="AlphaFoldDB" id="A0A9D9H509"/>
<evidence type="ECO:0000256" key="3">
    <source>
        <dbReference type="ARBA" id="ARBA00022691"/>
    </source>
</evidence>
<evidence type="ECO:0000256" key="1">
    <source>
        <dbReference type="ARBA" id="ARBA00022603"/>
    </source>
</evidence>
<dbReference type="PANTHER" id="PTHR11061">
    <property type="entry name" value="RNA M5U METHYLTRANSFERASE"/>
    <property type="match status" value="1"/>
</dbReference>
<reference evidence="6" key="2">
    <citation type="journal article" date="2021" name="PeerJ">
        <title>Extensive microbial diversity within the chicken gut microbiome revealed by metagenomics and culture.</title>
        <authorList>
            <person name="Gilroy R."/>
            <person name="Ravi A."/>
            <person name="Getino M."/>
            <person name="Pursley I."/>
            <person name="Horton D.L."/>
            <person name="Alikhan N.F."/>
            <person name="Baker D."/>
            <person name="Gharbi K."/>
            <person name="Hall N."/>
            <person name="Watson M."/>
            <person name="Adriaenssens E.M."/>
            <person name="Foster-Nyarko E."/>
            <person name="Jarju S."/>
            <person name="Secka A."/>
            <person name="Antonio M."/>
            <person name="Oren A."/>
            <person name="Chaudhuri R.R."/>
            <person name="La Ragione R."/>
            <person name="Hildebrand F."/>
            <person name="Pallen M.J."/>
        </authorList>
    </citation>
    <scope>NUCLEOTIDE SEQUENCE</scope>
    <source>
        <strain evidence="6">7293</strain>
    </source>
</reference>
<dbReference type="NCBIfam" id="TIGR00479">
    <property type="entry name" value="rumA"/>
    <property type="match status" value="1"/>
</dbReference>
<dbReference type="EC" id="2.1.1.190" evidence="6"/>
<feature type="active site" description="Nucleophile" evidence="4">
    <location>
        <position position="341"/>
    </location>
</feature>
<dbReference type="InterPro" id="IPR010280">
    <property type="entry name" value="U5_MeTrfase_fam"/>
</dbReference>
<feature type="binding site" evidence="4">
    <location>
        <position position="244"/>
    </location>
    <ligand>
        <name>S-adenosyl-L-methionine</name>
        <dbReference type="ChEBI" id="CHEBI:59789"/>
    </ligand>
</feature>
<dbReference type="EMBL" id="JADIMT010000072">
    <property type="protein sequence ID" value="MBO8436611.1"/>
    <property type="molecule type" value="Genomic_DNA"/>
</dbReference>
<keyword evidence="3 4" id="KW-0949">S-adenosyl-L-methionine</keyword>
<feature type="binding site" evidence="4">
    <location>
        <position position="215"/>
    </location>
    <ligand>
        <name>S-adenosyl-L-methionine</name>
        <dbReference type="ChEBI" id="CHEBI:59789"/>
    </ligand>
</feature>
<dbReference type="PROSITE" id="PS51687">
    <property type="entry name" value="SAM_MT_RNA_M5U"/>
    <property type="match status" value="1"/>
</dbReference>
<dbReference type="GO" id="GO:0070041">
    <property type="term" value="F:rRNA (uridine-C5-)-methyltransferase activity"/>
    <property type="evidence" value="ECO:0007669"/>
    <property type="project" value="TreeGrafter"/>
</dbReference>
<keyword evidence="2 4" id="KW-0808">Transferase</keyword>
<dbReference type="PRINTS" id="PR00508">
    <property type="entry name" value="S21N4MTFRASE"/>
</dbReference>
<comment type="caution">
    <text evidence="6">The sequence shown here is derived from an EMBL/GenBank/DDBJ whole genome shotgun (WGS) entry which is preliminary data.</text>
</comment>
<feature type="active site" evidence="5">
    <location>
        <position position="341"/>
    </location>
</feature>
<reference evidence="6" key="1">
    <citation type="submission" date="2020-10" db="EMBL/GenBank/DDBJ databases">
        <authorList>
            <person name="Gilroy R."/>
        </authorList>
    </citation>
    <scope>NUCLEOTIDE SEQUENCE</scope>
    <source>
        <strain evidence="6">7293</strain>
    </source>
</reference>
<sequence length="393" mass="44116">MAKKRTCPLSGRCGGCDYINIRYEDELLEKYLEEEQFLSRFCDVSPILPSPEITGYRCKVQAVCGSEDGRLVTGIYRKGSHHLIPVRSCPLEDRRASDVLSSIRTLAGRYHITAYDEDRKTGHLRHVLIRTSEYYDEALVVLVASSFNLPSASDLAAALHQKHPFVRSVSIVVNTDETSMVIPENAEERVIYGKGYIMDRMLGLDFRISARSFYQINPRQAANLYTIAMNMAELDDHDIVLDAYSGTGTIALIAASSGARHVIGIESNERAVSDAWENARINHLDNVSFENADASKWMKEKVKEGMECSVLFLDPPRSGATEEFLAAAGRMNPERIVYISCNPETLGRDLRYIYRFLPYRAVGIQPVDLFPASRHIETVVLLERRGKGNLSGR</sequence>
<protein>
    <submittedName>
        <fullName evidence="6">23S rRNA (Uracil(1939)-C(5))-methyltransferase RlmD</fullName>
        <ecNumber evidence="6">2.1.1.190</ecNumber>
    </submittedName>
</protein>
<name>A0A9D9H509_9SPIO</name>
<accession>A0A9D9H509</accession>
<organism evidence="6 7">
    <name type="scientific">Candidatus Ornithospirochaeta stercoripullorum</name>
    <dbReference type="NCBI Taxonomy" id="2840899"/>
    <lineage>
        <taxon>Bacteria</taxon>
        <taxon>Pseudomonadati</taxon>
        <taxon>Spirochaetota</taxon>
        <taxon>Spirochaetia</taxon>
        <taxon>Spirochaetales</taxon>
        <taxon>Spirochaetaceae</taxon>
        <taxon>Spirochaetaceae incertae sedis</taxon>
        <taxon>Candidatus Ornithospirochaeta</taxon>
    </lineage>
</organism>
<evidence type="ECO:0000256" key="5">
    <source>
        <dbReference type="PROSITE-ProRule" id="PRU10015"/>
    </source>
</evidence>
<dbReference type="CDD" id="cd02440">
    <property type="entry name" value="AdoMet_MTases"/>
    <property type="match status" value="1"/>
</dbReference>
<evidence type="ECO:0000313" key="7">
    <source>
        <dbReference type="Proteomes" id="UP000823615"/>
    </source>
</evidence>
<dbReference type="PROSITE" id="PS01230">
    <property type="entry name" value="TRMA_1"/>
    <property type="match status" value="1"/>
</dbReference>
<dbReference type="Gene3D" id="3.40.50.150">
    <property type="entry name" value="Vaccinia Virus protein VP39"/>
    <property type="match status" value="1"/>
</dbReference>
<dbReference type="GO" id="GO:0008170">
    <property type="term" value="F:N-methyltransferase activity"/>
    <property type="evidence" value="ECO:0007669"/>
    <property type="project" value="InterPro"/>
</dbReference>
<dbReference type="PANTHER" id="PTHR11061:SF30">
    <property type="entry name" value="TRNA (URACIL(54)-C(5))-METHYLTRANSFERASE"/>
    <property type="match status" value="1"/>
</dbReference>
<dbReference type="InterPro" id="IPR001091">
    <property type="entry name" value="RM_Methyltransferase"/>
</dbReference>
<comment type="similarity">
    <text evidence="4">Belongs to the class I-like SAM-binding methyltransferase superfamily. RNA M5U methyltransferase family.</text>
</comment>
<dbReference type="Gene3D" id="2.40.50.1070">
    <property type="match status" value="1"/>
</dbReference>
<keyword evidence="1 4" id="KW-0489">Methyltransferase</keyword>
<dbReference type="InterPro" id="IPR030390">
    <property type="entry name" value="MeTrfase_TrmA_AS"/>
</dbReference>
<dbReference type="SUPFAM" id="SSF53335">
    <property type="entry name" value="S-adenosyl-L-methionine-dependent methyltransferases"/>
    <property type="match status" value="1"/>
</dbReference>
<feature type="binding site" evidence="4">
    <location>
        <position position="266"/>
    </location>
    <ligand>
        <name>S-adenosyl-L-methionine</name>
        <dbReference type="ChEBI" id="CHEBI:59789"/>
    </ligand>
</feature>
<dbReference type="Proteomes" id="UP000823615">
    <property type="component" value="Unassembled WGS sequence"/>
</dbReference>
<dbReference type="GO" id="GO:0070475">
    <property type="term" value="P:rRNA base methylation"/>
    <property type="evidence" value="ECO:0007669"/>
    <property type="project" value="TreeGrafter"/>
</dbReference>
<evidence type="ECO:0000313" key="6">
    <source>
        <dbReference type="EMBL" id="MBO8436611.1"/>
    </source>
</evidence>
<feature type="binding site" evidence="4">
    <location>
        <position position="314"/>
    </location>
    <ligand>
        <name>S-adenosyl-L-methionine</name>
        <dbReference type="ChEBI" id="CHEBI:59789"/>
    </ligand>
</feature>